<evidence type="ECO:0000313" key="2">
    <source>
        <dbReference type="Proteomes" id="UP001211689"/>
    </source>
</evidence>
<dbReference type="EMBL" id="JANEWF010000009">
    <property type="protein sequence ID" value="MDA8483611.1"/>
    <property type="molecule type" value="Genomic_DNA"/>
</dbReference>
<accession>A0ABT4Y4A8</accession>
<dbReference type="RefSeq" id="WP_271470790.1">
    <property type="nucleotide sequence ID" value="NZ_JANEWF010000009.1"/>
</dbReference>
<gene>
    <name evidence="1" type="ORF">NNO07_11055</name>
</gene>
<reference evidence="1 2" key="1">
    <citation type="submission" date="2022-07" db="EMBL/GenBank/DDBJ databases">
        <title>Genome Analysis of Selected Gammaproteobacteria from Nigerian Food snails.</title>
        <authorList>
            <person name="Okafor A.C."/>
        </authorList>
    </citation>
    <scope>NUCLEOTIDE SEQUENCE [LARGE SCALE GENOMIC DNA]</scope>
    <source>
        <strain evidence="1 2">Awg 2</strain>
    </source>
</reference>
<comment type="caution">
    <text evidence="1">The sequence shown here is derived from an EMBL/GenBank/DDBJ whole genome shotgun (WGS) entry which is preliminary data.</text>
</comment>
<keyword evidence="2" id="KW-1185">Reference proteome</keyword>
<evidence type="ECO:0000313" key="1">
    <source>
        <dbReference type="EMBL" id="MDA8483611.1"/>
    </source>
</evidence>
<proteinExistence type="predicted"/>
<sequence length="195" mass="22532">MSYAAFELRLCIERLAFQYWVQLQRGSFDEEELLNDIRSFKRLEHKIYELAGNQGVINRHFELVRTFYEELQMPFPFATPHVGKLAKHWAACSEYCHIGWSLLWEDEGVVERALVELSEISVYLDAQIEGLIGWPELPESKDDAKNEIINGFVEGKVTKEELRAFVRQQGLWAAVHYDDGRPSEFAGRAVPPKNG</sequence>
<dbReference type="Proteomes" id="UP001211689">
    <property type="component" value="Unassembled WGS sequence"/>
</dbReference>
<organism evidence="1 2">
    <name type="scientific">Metapseudomonas resinovorans</name>
    <name type="common">Pseudomonas resinovorans</name>
    <dbReference type="NCBI Taxonomy" id="53412"/>
    <lineage>
        <taxon>Bacteria</taxon>
        <taxon>Pseudomonadati</taxon>
        <taxon>Pseudomonadota</taxon>
        <taxon>Gammaproteobacteria</taxon>
        <taxon>Pseudomonadales</taxon>
        <taxon>Pseudomonadaceae</taxon>
        <taxon>Metapseudomonas</taxon>
    </lineage>
</organism>
<protein>
    <submittedName>
        <fullName evidence="1">Uncharacterized protein</fullName>
    </submittedName>
</protein>
<name>A0ABT4Y4A8_METRE</name>